<reference evidence="2" key="1">
    <citation type="journal article" date="2013" name="Science">
        <title>The Amborella genome and the evolution of flowering plants.</title>
        <authorList>
            <consortium name="Amborella Genome Project"/>
        </authorList>
    </citation>
    <scope>NUCLEOTIDE SEQUENCE [LARGE SCALE GENOMIC DNA]</scope>
</reference>
<dbReference type="Proteomes" id="UP000017836">
    <property type="component" value="Unassembled WGS sequence"/>
</dbReference>
<gene>
    <name evidence="1" type="ORF">AMTR_s00098p00158050</name>
</gene>
<dbReference type="AlphaFoldDB" id="W1NYU8"/>
<proteinExistence type="predicted"/>
<dbReference type="HOGENOM" id="CLU_2124437_0_0_1"/>
<protein>
    <submittedName>
        <fullName evidence="1">Uncharacterized protein</fullName>
    </submittedName>
</protein>
<sequence length="114" mass="12922">MQEALDHGISSQYPFGKGKKKHATAFSLYWSDWELLCLNSLFERKCDPLALVVLDPIEDEKPSRLQMNQEQLDGEEGFFDPNSSMVEGEVGEPIASMAEDVQPTLLLSYFSIYE</sequence>
<accession>W1NYU8</accession>
<dbReference type="EMBL" id="KI394979">
    <property type="protein sequence ID" value="ERM99864.1"/>
    <property type="molecule type" value="Genomic_DNA"/>
</dbReference>
<organism evidence="1 2">
    <name type="scientific">Amborella trichopoda</name>
    <dbReference type="NCBI Taxonomy" id="13333"/>
    <lineage>
        <taxon>Eukaryota</taxon>
        <taxon>Viridiplantae</taxon>
        <taxon>Streptophyta</taxon>
        <taxon>Embryophyta</taxon>
        <taxon>Tracheophyta</taxon>
        <taxon>Spermatophyta</taxon>
        <taxon>Magnoliopsida</taxon>
        <taxon>Amborellales</taxon>
        <taxon>Amborellaceae</taxon>
        <taxon>Amborella</taxon>
    </lineage>
</organism>
<name>W1NYU8_AMBTC</name>
<evidence type="ECO:0000313" key="2">
    <source>
        <dbReference type="Proteomes" id="UP000017836"/>
    </source>
</evidence>
<keyword evidence="2" id="KW-1185">Reference proteome</keyword>
<dbReference type="Gramene" id="ERM99864">
    <property type="protein sequence ID" value="ERM99864"/>
    <property type="gene ID" value="AMTR_s00098p00158050"/>
</dbReference>
<evidence type="ECO:0000313" key="1">
    <source>
        <dbReference type="EMBL" id="ERM99864.1"/>
    </source>
</evidence>